<keyword evidence="6 10" id="KW-0472">Membrane</keyword>
<protein>
    <recommendedName>
        <fullName evidence="11">G-protein coupled receptors family 1 profile domain-containing protein</fullName>
    </recommendedName>
</protein>
<name>A0AAV7SX05_PLEWA</name>
<organism evidence="12 13">
    <name type="scientific">Pleurodeles waltl</name>
    <name type="common">Iberian ribbed newt</name>
    <dbReference type="NCBI Taxonomy" id="8319"/>
    <lineage>
        <taxon>Eukaryota</taxon>
        <taxon>Metazoa</taxon>
        <taxon>Chordata</taxon>
        <taxon>Craniata</taxon>
        <taxon>Vertebrata</taxon>
        <taxon>Euteleostomi</taxon>
        <taxon>Amphibia</taxon>
        <taxon>Batrachia</taxon>
        <taxon>Caudata</taxon>
        <taxon>Salamandroidea</taxon>
        <taxon>Salamandridae</taxon>
        <taxon>Pleurodelinae</taxon>
        <taxon>Pleurodeles</taxon>
    </lineage>
</organism>
<dbReference type="EMBL" id="JANPWB010000007">
    <property type="protein sequence ID" value="KAJ1168657.1"/>
    <property type="molecule type" value="Genomic_DNA"/>
</dbReference>
<dbReference type="FunFam" id="1.20.1070.10:FF:000193">
    <property type="entry name" value="Mas-related G-protein coupled receptor member E"/>
    <property type="match status" value="1"/>
</dbReference>
<dbReference type="Proteomes" id="UP001066276">
    <property type="component" value="Chromosome 4_1"/>
</dbReference>
<feature type="transmembrane region" description="Helical" evidence="10">
    <location>
        <begin position="179"/>
        <end position="197"/>
    </location>
</feature>
<dbReference type="Pfam" id="PF00001">
    <property type="entry name" value="7tm_1"/>
    <property type="match status" value="1"/>
</dbReference>
<keyword evidence="13" id="KW-1185">Reference proteome</keyword>
<evidence type="ECO:0000256" key="6">
    <source>
        <dbReference type="ARBA" id="ARBA00023136"/>
    </source>
</evidence>
<comment type="caution">
    <text evidence="12">The sequence shown here is derived from an EMBL/GenBank/DDBJ whole genome shotgun (WGS) entry which is preliminary data.</text>
</comment>
<dbReference type="InterPro" id="IPR000276">
    <property type="entry name" value="GPCR_Rhodpsn"/>
</dbReference>
<feature type="transmembrane region" description="Helical" evidence="10">
    <location>
        <begin position="140"/>
        <end position="167"/>
    </location>
</feature>
<dbReference type="InterPro" id="IPR017452">
    <property type="entry name" value="GPCR_Rhodpsn_7TM"/>
</dbReference>
<dbReference type="PANTHER" id="PTHR11334:SF29">
    <property type="entry name" value="MAS-RELATED G-PROTEIN COUPLED RECEPTOR MEMBER X2"/>
    <property type="match status" value="1"/>
</dbReference>
<evidence type="ECO:0000256" key="5">
    <source>
        <dbReference type="ARBA" id="ARBA00023040"/>
    </source>
</evidence>
<feature type="domain" description="G-protein coupled receptors family 1 profile" evidence="11">
    <location>
        <begin position="76"/>
        <end position="296"/>
    </location>
</feature>
<reference evidence="12" key="1">
    <citation type="journal article" date="2022" name="bioRxiv">
        <title>Sequencing and chromosome-scale assembly of the giantPleurodeles waltlgenome.</title>
        <authorList>
            <person name="Brown T."/>
            <person name="Elewa A."/>
            <person name="Iarovenko S."/>
            <person name="Subramanian E."/>
            <person name="Araus A.J."/>
            <person name="Petzold A."/>
            <person name="Susuki M."/>
            <person name="Suzuki K.-i.T."/>
            <person name="Hayashi T."/>
            <person name="Toyoda A."/>
            <person name="Oliveira C."/>
            <person name="Osipova E."/>
            <person name="Leigh N.D."/>
            <person name="Simon A."/>
            <person name="Yun M.H."/>
        </authorList>
    </citation>
    <scope>NUCLEOTIDE SEQUENCE</scope>
    <source>
        <strain evidence="12">20211129_DDA</strain>
        <tissue evidence="12">Liver</tissue>
    </source>
</reference>
<accession>A0AAV7SX05</accession>
<dbReference type="PANTHER" id="PTHR11334">
    <property type="entry name" value="MAS-RELATED G-PROTEIN COUPLED RECEPTOR"/>
    <property type="match status" value="1"/>
</dbReference>
<evidence type="ECO:0000256" key="2">
    <source>
        <dbReference type="ARBA" id="ARBA00022475"/>
    </source>
</evidence>
<feature type="transmembrane region" description="Helical" evidence="10">
    <location>
        <begin position="277"/>
        <end position="299"/>
    </location>
</feature>
<sequence length="341" mass="38649">MGWAELRERRSLPQLERAPAPGIEDLLVSTLSSAVVTTAPELDQSPEVDSKYVDPLPFAQAIYCSYVVFSLIGLITNAAVLWFLGFRIKRNPLSVYILNLAAVQFVFLFAFSIVALIFLLSLHGVRASGMPYEVMQALYMFGFLTSQCLLTAMSVEWCLSFWCPVWYRRRRSKHQSRTVCAAVWVLSCFVVVLWHLFCGYSYHACLGMFIGHCVLDVLICIPLMLLSSLTMLIKICRRQRGQQPPKLYILLFITVLAFLLLTVPAKLVVFLKATWRSFAIAVLCFCINSSFNPVIYYFVGSLKRWRLKQSVPGALQKAFQDESELPLPVEHAPVQRRCVPA</sequence>
<comment type="similarity">
    <text evidence="9">Belongs to the G-protein coupled receptor 1 family. Mas subfamily.</text>
</comment>
<dbReference type="PRINTS" id="PR02108">
    <property type="entry name" value="MRGPCRFAMILY"/>
</dbReference>
<evidence type="ECO:0000256" key="9">
    <source>
        <dbReference type="ARBA" id="ARBA00061394"/>
    </source>
</evidence>
<keyword evidence="3 10" id="KW-0812">Transmembrane</keyword>
<dbReference type="GO" id="GO:0005886">
    <property type="term" value="C:plasma membrane"/>
    <property type="evidence" value="ECO:0007669"/>
    <property type="project" value="UniProtKB-SubCell"/>
</dbReference>
<evidence type="ECO:0000256" key="1">
    <source>
        <dbReference type="ARBA" id="ARBA00004651"/>
    </source>
</evidence>
<keyword evidence="8" id="KW-0807">Transducer</keyword>
<dbReference type="Gene3D" id="1.20.1070.10">
    <property type="entry name" value="Rhodopsin 7-helix transmembrane proteins"/>
    <property type="match status" value="1"/>
</dbReference>
<comment type="subcellular location">
    <subcellularLocation>
        <location evidence="1">Cell membrane</location>
        <topology evidence="1">Multi-pass membrane protein</topology>
    </subcellularLocation>
</comment>
<evidence type="ECO:0000256" key="7">
    <source>
        <dbReference type="ARBA" id="ARBA00023170"/>
    </source>
</evidence>
<evidence type="ECO:0000259" key="11">
    <source>
        <dbReference type="PROSITE" id="PS50262"/>
    </source>
</evidence>
<dbReference type="PROSITE" id="PS50262">
    <property type="entry name" value="G_PROTEIN_RECEP_F1_2"/>
    <property type="match status" value="1"/>
</dbReference>
<keyword evidence="2" id="KW-1003">Cell membrane</keyword>
<proteinExistence type="inferred from homology"/>
<gene>
    <name evidence="12" type="ORF">NDU88_000575</name>
</gene>
<feature type="transmembrane region" description="Helical" evidence="10">
    <location>
        <begin position="209"/>
        <end position="235"/>
    </location>
</feature>
<evidence type="ECO:0000256" key="8">
    <source>
        <dbReference type="ARBA" id="ARBA00023224"/>
    </source>
</evidence>
<dbReference type="GO" id="GO:0004930">
    <property type="term" value="F:G protein-coupled receptor activity"/>
    <property type="evidence" value="ECO:0007669"/>
    <property type="project" value="UniProtKB-KW"/>
</dbReference>
<feature type="transmembrane region" description="Helical" evidence="10">
    <location>
        <begin position="60"/>
        <end position="84"/>
    </location>
</feature>
<dbReference type="PRINTS" id="PR00237">
    <property type="entry name" value="GPCRRHODOPSN"/>
</dbReference>
<evidence type="ECO:0000256" key="3">
    <source>
        <dbReference type="ARBA" id="ARBA00022692"/>
    </source>
</evidence>
<keyword evidence="5" id="KW-0297">G-protein coupled receptor</keyword>
<dbReference type="SUPFAM" id="SSF81321">
    <property type="entry name" value="Family A G protein-coupled receptor-like"/>
    <property type="match status" value="1"/>
</dbReference>
<evidence type="ECO:0000313" key="13">
    <source>
        <dbReference type="Proteomes" id="UP001066276"/>
    </source>
</evidence>
<evidence type="ECO:0000256" key="10">
    <source>
        <dbReference type="SAM" id="Phobius"/>
    </source>
</evidence>
<dbReference type="InterPro" id="IPR026234">
    <property type="entry name" value="MRGPCRFAMILY"/>
</dbReference>
<evidence type="ECO:0000313" key="12">
    <source>
        <dbReference type="EMBL" id="KAJ1168657.1"/>
    </source>
</evidence>
<evidence type="ECO:0000256" key="4">
    <source>
        <dbReference type="ARBA" id="ARBA00022989"/>
    </source>
</evidence>
<keyword evidence="7" id="KW-0675">Receptor</keyword>
<keyword evidence="4 10" id="KW-1133">Transmembrane helix</keyword>
<dbReference type="AlphaFoldDB" id="A0AAV7SX05"/>
<feature type="transmembrane region" description="Helical" evidence="10">
    <location>
        <begin position="96"/>
        <end position="120"/>
    </location>
</feature>
<feature type="transmembrane region" description="Helical" evidence="10">
    <location>
        <begin position="247"/>
        <end position="271"/>
    </location>
</feature>